<dbReference type="Proteomes" id="UP000649617">
    <property type="component" value="Unassembled WGS sequence"/>
</dbReference>
<dbReference type="AlphaFoldDB" id="A0A812VZT9"/>
<protein>
    <submittedName>
        <fullName evidence="1">Uncharacterized protein</fullName>
    </submittedName>
</protein>
<dbReference type="EMBL" id="CAJNIZ010043559">
    <property type="protein sequence ID" value="CAE7662960.1"/>
    <property type="molecule type" value="Genomic_DNA"/>
</dbReference>
<keyword evidence="2" id="KW-1185">Reference proteome</keyword>
<evidence type="ECO:0000313" key="2">
    <source>
        <dbReference type="Proteomes" id="UP000649617"/>
    </source>
</evidence>
<comment type="caution">
    <text evidence="1">The sequence shown here is derived from an EMBL/GenBank/DDBJ whole genome shotgun (WGS) entry which is preliminary data.</text>
</comment>
<organism evidence="1 2">
    <name type="scientific">Symbiodinium pilosum</name>
    <name type="common">Dinoflagellate</name>
    <dbReference type="NCBI Taxonomy" id="2952"/>
    <lineage>
        <taxon>Eukaryota</taxon>
        <taxon>Sar</taxon>
        <taxon>Alveolata</taxon>
        <taxon>Dinophyceae</taxon>
        <taxon>Suessiales</taxon>
        <taxon>Symbiodiniaceae</taxon>
        <taxon>Symbiodinium</taxon>
    </lineage>
</organism>
<reference evidence="1" key="1">
    <citation type="submission" date="2021-02" db="EMBL/GenBank/DDBJ databases">
        <authorList>
            <person name="Dougan E. K."/>
            <person name="Rhodes N."/>
            <person name="Thang M."/>
            <person name="Chan C."/>
        </authorList>
    </citation>
    <scope>NUCLEOTIDE SEQUENCE</scope>
</reference>
<name>A0A812VZT9_SYMPI</name>
<dbReference type="OrthoDB" id="10427399at2759"/>
<sequence>MDAAWDVTTISPTADAAIRGKYAGTVLGTRAVAPRGGAANPEHCAICLEDGDGVIWVRYCTVNASGAVEEVTAGAAKKSELDLKEPVGSWPLMGDAIFIPWVDTILKDWSITLPS</sequence>
<gene>
    <name evidence="1" type="ORF">SPIL2461_LOCUS18055</name>
</gene>
<evidence type="ECO:0000313" key="1">
    <source>
        <dbReference type="EMBL" id="CAE7662960.1"/>
    </source>
</evidence>
<proteinExistence type="predicted"/>
<accession>A0A812VZT9</accession>